<reference evidence="3" key="1">
    <citation type="journal article" date="2015" name="Nature">
        <title>Complex archaea that bridge the gap between prokaryotes and eukaryotes.</title>
        <authorList>
            <person name="Spang A."/>
            <person name="Saw J.H."/>
            <person name="Jorgensen S.L."/>
            <person name="Zaremba-Niedzwiedzka K."/>
            <person name="Martijn J."/>
            <person name="Lind A.E."/>
            <person name="van Eijk R."/>
            <person name="Schleper C."/>
            <person name="Guy L."/>
            <person name="Ettema T.J."/>
        </authorList>
    </citation>
    <scope>NUCLEOTIDE SEQUENCE</scope>
</reference>
<feature type="region of interest" description="Disordered" evidence="2">
    <location>
        <begin position="27"/>
        <end position="48"/>
    </location>
</feature>
<feature type="compositionally biased region" description="Gly residues" evidence="2">
    <location>
        <begin position="27"/>
        <end position="42"/>
    </location>
</feature>
<evidence type="ECO:0008006" key="4">
    <source>
        <dbReference type="Google" id="ProtNLM"/>
    </source>
</evidence>
<keyword evidence="1" id="KW-0175">Coiled coil</keyword>
<accession>A0A0F9R009</accession>
<evidence type="ECO:0000313" key="3">
    <source>
        <dbReference type="EMBL" id="KKN42502.1"/>
    </source>
</evidence>
<dbReference type="EMBL" id="LAZR01001576">
    <property type="protein sequence ID" value="KKN42502.1"/>
    <property type="molecule type" value="Genomic_DNA"/>
</dbReference>
<name>A0A0F9R009_9ZZZZ</name>
<proteinExistence type="predicted"/>
<feature type="compositionally biased region" description="Basic and acidic residues" evidence="2">
    <location>
        <begin position="214"/>
        <end position="238"/>
    </location>
</feature>
<dbReference type="AlphaFoldDB" id="A0A0F9R009"/>
<comment type="caution">
    <text evidence="3">The sequence shown here is derived from an EMBL/GenBank/DDBJ whole genome shotgun (WGS) entry which is preliminary data.</text>
</comment>
<gene>
    <name evidence="3" type="ORF">LCGC14_0712630</name>
</gene>
<protein>
    <recommendedName>
        <fullName evidence="4">Scaffolding protein</fullName>
    </recommendedName>
</protein>
<evidence type="ECO:0000256" key="1">
    <source>
        <dbReference type="SAM" id="Coils"/>
    </source>
</evidence>
<organism evidence="3">
    <name type="scientific">marine sediment metagenome</name>
    <dbReference type="NCBI Taxonomy" id="412755"/>
    <lineage>
        <taxon>unclassified sequences</taxon>
        <taxon>metagenomes</taxon>
        <taxon>ecological metagenomes</taxon>
    </lineage>
</organism>
<evidence type="ECO:0000256" key="2">
    <source>
        <dbReference type="SAM" id="MobiDB-lite"/>
    </source>
</evidence>
<feature type="region of interest" description="Disordered" evidence="2">
    <location>
        <begin position="214"/>
        <end position="255"/>
    </location>
</feature>
<feature type="coiled-coil region" evidence="1">
    <location>
        <begin position="56"/>
        <end position="83"/>
    </location>
</feature>
<feature type="region of interest" description="Disordered" evidence="2">
    <location>
        <begin position="95"/>
        <end position="118"/>
    </location>
</feature>
<sequence length="269" mass="29037">MPGEDNGRTINVADFYRIWGFYPIAGGEGEGDGSGDGNGNAGGEVQQQLTDALTKVGVAETELKSLKDAKVDLERKLDDADKELLSEDYLNFKEDKGKGKKNNGEGGSGEGSGDANFDINSASNAELLAHVGKQSKGDIDKVVKDLSSRMEKADERVGLALAQVDISLTAMRYPDANGLGFNENFDAIKKIAKGNPEWGAEKCYQQFKLERLHEDKSKADADAKKAEEDRRVLTEKGEGVPAGATQTKELTKEEAADLAYRKAFGTREP</sequence>